<dbReference type="RefSeq" id="XP_066672486.1">
    <property type="nucleotide sequence ID" value="XM_066808868.1"/>
</dbReference>
<name>A0ABR1X2G6_9PEZI</name>
<evidence type="ECO:0000313" key="2">
    <source>
        <dbReference type="EMBL" id="KAK8089592.1"/>
    </source>
</evidence>
<keyword evidence="3" id="KW-1185">Reference proteome</keyword>
<dbReference type="EMBL" id="JAQQWN010000004">
    <property type="protein sequence ID" value="KAK8089592.1"/>
    <property type="molecule type" value="Genomic_DNA"/>
</dbReference>
<feature type="region of interest" description="Disordered" evidence="1">
    <location>
        <begin position="184"/>
        <end position="268"/>
    </location>
</feature>
<organism evidence="2 3">
    <name type="scientific">Apiospora hydei</name>
    <dbReference type="NCBI Taxonomy" id="1337664"/>
    <lineage>
        <taxon>Eukaryota</taxon>
        <taxon>Fungi</taxon>
        <taxon>Dikarya</taxon>
        <taxon>Ascomycota</taxon>
        <taxon>Pezizomycotina</taxon>
        <taxon>Sordariomycetes</taxon>
        <taxon>Xylariomycetidae</taxon>
        <taxon>Amphisphaeriales</taxon>
        <taxon>Apiosporaceae</taxon>
        <taxon>Apiospora</taxon>
    </lineage>
</organism>
<gene>
    <name evidence="2" type="ORF">PG997_004553</name>
</gene>
<comment type="caution">
    <text evidence="2">The sequence shown here is derived from an EMBL/GenBank/DDBJ whole genome shotgun (WGS) entry which is preliminary data.</text>
</comment>
<reference evidence="2 3" key="1">
    <citation type="submission" date="2023-01" db="EMBL/GenBank/DDBJ databases">
        <title>Analysis of 21 Apiospora genomes using comparative genomics revels a genus with tremendous synthesis potential of carbohydrate active enzymes and secondary metabolites.</title>
        <authorList>
            <person name="Sorensen T."/>
        </authorList>
    </citation>
    <scope>NUCLEOTIDE SEQUENCE [LARGE SCALE GENOMIC DNA]</scope>
    <source>
        <strain evidence="2 3">CBS 114990</strain>
    </source>
</reference>
<dbReference type="GeneID" id="92041928"/>
<dbReference type="Proteomes" id="UP001433268">
    <property type="component" value="Unassembled WGS sequence"/>
</dbReference>
<sequence length="268" mass="28520">MCKRVYYICSHSSYVKECAAKYEEASCCFGGGGCRGIDANVTTHEHCPDCQAKQAATRAARKNGWYGHGHSSSRGANRMVNNSSCDSIVEPNLMRGVAAMPGMGTYDTRRRQPPPVQPAYYPQGRRTRDAPQRQPVVRSMPSIHEAAHRPQIQRGYVAAQPMSATMPAKAAAAAATAATDVVNPTEPSAVSQPAYAATPDDGTEDATAGAAARPPDDPQACGTAEGAATLRKPIRRDSNGVSECGSDDEDDYRNPSTPSPLHATFHAR</sequence>
<feature type="region of interest" description="Disordered" evidence="1">
    <location>
        <begin position="100"/>
        <end position="150"/>
    </location>
</feature>
<feature type="compositionally biased region" description="Low complexity" evidence="1">
    <location>
        <begin position="196"/>
        <end position="213"/>
    </location>
</feature>
<evidence type="ECO:0000256" key="1">
    <source>
        <dbReference type="SAM" id="MobiDB-lite"/>
    </source>
</evidence>
<protein>
    <submittedName>
        <fullName evidence="2">Uncharacterized protein</fullName>
    </submittedName>
</protein>
<proteinExistence type="predicted"/>
<accession>A0ABR1X2G6</accession>
<evidence type="ECO:0000313" key="3">
    <source>
        <dbReference type="Proteomes" id="UP001433268"/>
    </source>
</evidence>